<protein>
    <submittedName>
        <fullName evidence="1">Uncharacterized protein</fullName>
    </submittedName>
</protein>
<reference evidence="1 2" key="1">
    <citation type="submission" date="2023-11" db="EMBL/GenBank/DDBJ databases">
        <authorList>
            <person name="Cook R."/>
            <person name="Crisci M."/>
            <person name="Pye H."/>
            <person name="Adriaenssens E."/>
            <person name="Santini J."/>
        </authorList>
    </citation>
    <scope>NUCLEOTIDE SEQUENCE [LARGE SCALE GENOMIC DNA]</scope>
    <source>
        <strain evidence="1">Lak_Megaphage_RVC_JS4_GC31</strain>
    </source>
</reference>
<name>A0ABZ0Z4I3_9CAUD</name>
<dbReference type="EMBL" id="OR769222">
    <property type="protein sequence ID" value="WQJ53065.1"/>
    <property type="molecule type" value="Genomic_DNA"/>
</dbReference>
<proteinExistence type="predicted"/>
<accession>A0ABZ0Z4I3</accession>
<evidence type="ECO:0000313" key="1">
    <source>
        <dbReference type="EMBL" id="WQJ53065.1"/>
    </source>
</evidence>
<evidence type="ECO:0000313" key="2">
    <source>
        <dbReference type="Proteomes" id="UP001349343"/>
    </source>
</evidence>
<sequence length="200" mass="23098">MPTMMPLMDKDTVRYITQNITPEEAEYVAGIKSTIDDTKVMETTPEKCDDIIYLTKIIAFATKFKTTCSWCGENIQYQSKIQDFQWRIDQYKEDISEIIQSIIGTIKGSDITKIELPISDNPLEVINELKQCVQNWFILHRDDIEYEGARSLTSNFLSQIQKYVYIFRLCKISTAGYADDMKLPNPDAGTIICPNYNINY</sequence>
<dbReference type="Proteomes" id="UP001349343">
    <property type="component" value="Segment"/>
</dbReference>
<keyword evidence="2" id="KW-1185">Reference proteome</keyword>
<organism evidence="1 2">
    <name type="scientific">phage Lak_Megaphage_RVC_JS4_GC31</name>
    <dbReference type="NCBI Taxonomy" id="3109228"/>
    <lineage>
        <taxon>Viruses</taxon>
        <taxon>Duplodnaviria</taxon>
        <taxon>Heunggongvirae</taxon>
        <taxon>Uroviricota</taxon>
        <taxon>Caudoviricetes</taxon>
        <taxon>Caudoviricetes code 15 clade</taxon>
    </lineage>
</organism>